<keyword evidence="7" id="KW-0624">Polysaccharide degradation</keyword>
<keyword evidence="2" id="KW-0732">Signal</keyword>
<dbReference type="Pfam" id="PF18448">
    <property type="entry name" value="CBM46"/>
    <property type="match status" value="1"/>
</dbReference>
<dbReference type="InterPro" id="IPR040946">
    <property type="entry name" value="CBM46"/>
</dbReference>
<dbReference type="Pfam" id="PF03442">
    <property type="entry name" value="CBM_X2"/>
    <property type="match status" value="1"/>
</dbReference>
<keyword evidence="6 8" id="KW-0326">Glycosidase</keyword>
<name>A0ABP8PL44_9MICO</name>
<dbReference type="InterPro" id="IPR005102">
    <property type="entry name" value="Carbo-bd_X2"/>
</dbReference>
<organism evidence="12 13">
    <name type="scientific">Microbacterium panaciterrae</name>
    <dbReference type="NCBI Taxonomy" id="985759"/>
    <lineage>
        <taxon>Bacteria</taxon>
        <taxon>Bacillati</taxon>
        <taxon>Actinomycetota</taxon>
        <taxon>Actinomycetes</taxon>
        <taxon>Micrococcales</taxon>
        <taxon>Microbacteriaceae</taxon>
        <taxon>Microbacterium</taxon>
    </lineage>
</organism>
<dbReference type="InterPro" id="IPR017853">
    <property type="entry name" value="GH"/>
</dbReference>
<dbReference type="InterPro" id="IPR014756">
    <property type="entry name" value="Ig_E-set"/>
</dbReference>
<dbReference type="Gene3D" id="3.20.20.80">
    <property type="entry name" value="Glycosidases"/>
    <property type="match status" value="1"/>
</dbReference>
<sequence length="522" mass="57070">MQPGWNLGNSLDSLCCGADETTWGNPRIDAGLFQAIKKQGFHSVRIPVSWGNHTGPAPDYLIDPAVMARVKEVVGMALDAGLYVMINVHHDSWQWVKDLPTKHDAVMAQYTATWTQIADTFKDSSTKLVFEPINEQSFEGSSGPDAGHRYMAELNDTFHRVVRSSGGNNADRLLVLPTLHTGADQADMDALAADISGLSDPMLAATTHNYGFWPFSTNIAGYTTYNAEVQKSLEANFQSQVDTFVSHGIPVIIGEFGLMDNYQTNVERGEYLKFFEDFGYLARTSGITTMWWDNGTLFDRFTRTWRDQEQFDYISTGWTTRSATASSDLVFVDATKKLNDASVTLNLNGLTFAQLRYGAGALKQGKDYALDGSSLTLKKSLLKRILGDRMPGATAQLQIGFSAGMPWKLNVISSAAPVLSAASGTTDASVVIPTAFNGDRLATMEAVYADGKNAGPADWTSYKAFSESFAPNYQDGTIQLTAQFLAAIDENRPVTLKFHFWSGQIVQYTITRTGTTVTGVAS</sequence>
<gene>
    <name evidence="12" type="ORF">GCM10023171_27180</name>
</gene>
<dbReference type="SUPFAM" id="SSF51445">
    <property type="entry name" value="(Trans)glycosidases"/>
    <property type="match status" value="1"/>
</dbReference>
<evidence type="ECO:0000259" key="11">
    <source>
        <dbReference type="Pfam" id="PF18448"/>
    </source>
</evidence>
<dbReference type="EMBL" id="BAABGP010000018">
    <property type="protein sequence ID" value="GAA4488156.1"/>
    <property type="molecule type" value="Genomic_DNA"/>
</dbReference>
<dbReference type="PANTHER" id="PTHR31297">
    <property type="entry name" value="GLUCAN ENDO-1,6-BETA-GLUCOSIDASE B"/>
    <property type="match status" value="1"/>
</dbReference>
<feature type="domain" description="Carbohydrate binding X2" evidence="10">
    <location>
        <begin position="326"/>
        <end position="411"/>
    </location>
</feature>
<comment type="caution">
    <text evidence="12">The sequence shown here is derived from an EMBL/GenBank/DDBJ whole genome shotgun (WGS) entry which is preliminary data.</text>
</comment>
<reference evidence="13" key="1">
    <citation type="journal article" date="2019" name="Int. J. Syst. Evol. Microbiol.">
        <title>The Global Catalogue of Microorganisms (GCM) 10K type strain sequencing project: providing services to taxonomists for standard genome sequencing and annotation.</title>
        <authorList>
            <consortium name="The Broad Institute Genomics Platform"/>
            <consortium name="The Broad Institute Genome Sequencing Center for Infectious Disease"/>
            <person name="Wu L."/>
            <person name="Ma J."/>
        </authorList>
    </citation>
    <scope>NUCLEOTIDE SEQUENCE [LARGE SCALE GENOMIC DNA]</scope>
    <source>
        <strain evidence="13">JCM 17839</strain>
    </source>
</reference>
<keyword evidence="5" id="KW-0119">Carbohydrate metabolism</keyword>
<evidence type="ECO:0000256" key="4">
    <source>
        <dbReference type="ARBA" id="ARBA00023001"/>
    </source>
</evidence>
<comment type="similarity">
    <text evidence="1 8">Belongs to the glycosyl hydrolase 5 (cellulase A) family.</text>
</comment>
<proteinExistence type="inferred from homology"/>
<keyword evidence="4" id="KW-0136">Cellulose degradation</keyword>
<feature type="domain" description="Glycoside hydrolase family 5" evidence="9">
    <location>
        <begin position="20"/>
        <end position="295"/>
    </location>
</feature>
<dbReference type="Proteomes" id="UP001500731">
    <property type="component" value="Unassembled WGS sequence"/>
</dbReference>
<evidence type="ECO:0000256" key="8">
    <source>
        <dbReference type="RuleBase" id="RU361153"/>
    </source>
</evidence>
<dbReference type="PANTHER" id="PTHR31297:SF41">
    <property type="entry name" value="ENDOGLUCANASE, PUTATIVE (AFU_ORTHOLOGUE AFUA_5G01830)-RELATED"/>
    <property type="match status" value="1"/>
</dbReference>
<dbReference type="SUPFAM" id="SSF81296">
    <property type="entry name" value="E set domains"/>
    <property type="match status" value="1"/>
</dbReference>
<dbReference type="InterPro" id="IPR013783">
    <property type="entry name" value="Ig-like_fold"/>
</dbReference>
<dbReference type="InterPro" id="IPR050386">
    <property type="entry name" value="Glycosyl_hydrolase_5"/>
</dbReference>
<dbReference type="PIRSF" id="PIRSF001043">
    <property type="entry name" value="Endoglucanase_B"/>
    <property type="match status" value="1"/>
</dbReference>
<feature type="domain" description="Endoglucanase B carbohydrate binding" evidence="11">
    <location>
        <begin position="416"/>
        <end position="519"/>
    </location>
</feature>
<evidence type="ECO:0000256" key="2">
    <source>
        <dbReference type="ARBA" id="ARBA00022729"/>
    </source>
</evidence>
<dbReference type="InterPro" id="IPR001547">
    <property type="entry name" value="Glyco_hydro_5"/>
</dbReference>
<evidence type="ECO:0000259" key="9">
    <source>
        <dbReference type="Pfam" id="PF00150"/>
    </source>
</evidence>
<evidence type="ECO:0000313" key="13">
    <source>
        <dbReference type="Proteomes" id="UP001500731"/>
    </source>
</evidence>
<evidence type="ECO:0000256" key="3">
    <source>
        <dbReference type="ARBA" id="ARBA00022801"/>
    </source>
</evidence>
<keyword evidence="3 8" id="KW-0378">Hydrolase</keyword>
<keyword evidence="13" id="KW-1185">Reference proteome</keyword>
<protein>
    <submittedName>
        <fullName evidence="12">Cellulase family glycosylhydrolase</fullName>
    </submittedName>
</protein>
<evidence type="ECO:0000256" key="1">
    <source>
        <dbReference type="ARBA" id="ARBA00005641"/>
    </source>
</evidence>
<dbReference type="Pfam" id="PF00150">
    <property type="entry name" value="Cellulase"/>
    <property type="match status" value="1"/>
</dbReference>
<evidence type="ECO:0000256" key="6">
    <source>
        <dbReference type="ARBA" id="ARBA00023295"/>
    </source>
</evidence>
<evidence type="ECO:0000313" key="12">
    <source>
        <dbReference type="EMBL" id="GAA4488156.1"/>
    </source>
</evidence>
<evidence type="ECO:0000256" key="5">
    <source>
        <dbReference type="ARBA" id="ARBA00023277"/>
    </source>
</evidence>
<evidence type="ECO:0000256" key="7">
    <source>
        <dbReference type="ARBA" id="ARBA00023326"/>
    </source>
</evidence>
<evidence type="ECO:0000259" key="10">
    <source>
        <dbReference type="Pfam" id="PF03442"/>
    </source>
</evidence>
<dbReference type="Gene3D" id="2.60.40.10">
    <property type="entry name" value="Immunoglobulins"/>
    <property type="match status" value="1"/>
</dbReference>
<dbReference type="InterPro" id="IPR016282">
    <property type="entry name" value="Glyco_hydro_5_endoGlcnase_B"/>
</dbReference>
<accession>A0ABP8PL44</accession>